<dbReference type="EMBL" id="JAQIBD010000001">
    <property type="protein sequence ID" value="MDM5271130.1"/>
    <property type="molecule type" value="Genomic_DNA"/>
</dbReference>
<gene>
    <name evidence="2" type="ORF">PGH07_02985</name>
</gene>
<evidence type="ECO:0008006" key="4">
    <source>
        <dbReference type="Google" id="ProtNLM"/>
    </source>
</evidence>
<organism evidence="2 3">
    <name type="scientific">Sulfurovum zhangzhouensis</name>
    <dbReference type="NCBI Taxonomy" id="3019067"/>
    <lineage>
        <taxon>Bacteria</taxon>
        <taxon>Pseudomonadati</taxon>
        <taxon>Campylobacterota</taxon>
        <taxon>Epsilonproteobacteria</taxon>
        <taxon>Campylobacterales</taxon>
        <taxon>Sulfurovaceae</taxon>
        <taxon>Sulfurovum</taxon>
    </lineage>
</organism>
<reference evidence="2" key="1">
    <citation type="submission" date="2023-01" db="EMBL/GenBank/DDBJ databases">
        <title>Sulfurovum sp. zt1-1 genome assembly.</title>
        <authorList>
            <person name="Wang J."/>
        </authorList>
    </citation>
    <scope>NUCLEOTIDE SEQUENCE</scope>
    <source>
        <strain evidence="2">Zt1-1</strain>
    </source>
</reference>
<dbReference type="Proteomes" id="UP001169069">
    <property type="component" value="Unassembled WGS sequence"/>
</dbReference>
<dbReference type="RefSeq" id="WP_289412449.1">
    <property type="nucleotide sequence ID" value="NZ_JAQIBD010000001.1"/>
</dbReference>
<proteinExistence type="predicted"/>
<protein>
    <recommendedName>
        <fullName evidence="4">Transmembrane protein</fullName>
    </recommendedName>
</protein>
<evidence type="ECO:0000313" key="2">
    <source>
        <dbReference type="EMBL" id="MDM5271130.1"/>
    </source>
</evidence>
<keyword evidence="1" id="KW-0812">Transmembrane</keyword>
<evidence type="ECO:0000313" key="3">
    <source>
        <dbReference type="Proteomes" id="UP001169069"/>
    </source>
</evidence>
<keyword evidence="3" id="KW-1185">Reference proteome</keyword>
<comment type="caution">
    <text evidence="2">The sequence shown here is derived from an EMBL/GenBank/DDBJ whole genome shotgun (WGS) entry which is preliminary data.</text>
</comment>
<keyword evidence="1" id="KW-1133">Transmembrane helix</keyword>
<sequence length="73" mass="8381">MCLIITVIMLVLAVQNLMLSHWLIGGVQLLIALGFLLLLIRNIRITHCERNGSCDNFCMLPNRLTKLFKKKEE</sequence>
<evidence type="ECO:0000256" key="1">
    <source>
        <dbReference type="SAM" id="Phobius"/>
    </source>
</evidence>
<feature type="transmembrane region" description="Helical" evidence="1">
    <location>
        <begin position="23"/>
        <end position="40"/>
    </location>
</feature>
<name>A0ABT7QWA7_9BACT</name>
<accession>A0ABT7QWA7</accession>
<keyword evidence="1" id="KW-0472">Membrane</keyword>